<evidence type="ECO:0000256" key="2">
    <source>
        <dbReference type="SAM" id="MobiDB-lite"/>
    </source>
</evidence>
<proteinExistence type="predicted"/>
<feature type="coiled-coil region" evidence="1">
    <location>
        <begin position="1304"/>
        <end position="1371"/>
    </location>
</feature>
<evidence type="ECO:0000313" key="4">
    <source>
        <dbReference type="EMBL" id="CAL4787265.1"/>
    </source>
</evidence>
<organism evidence="3">
    <name type="scientific">Cladocopium goreaui</name>
    <dbReference type="NCBI Taxonomy" id="2562237"/>
    <lineage>
        <taxon>Eukaryota</taxon>
        <taxon>Sar</taxon>
        <taxon>Alveolata</taxon>
        <taxon>Dinophyceae</taxon>
        <taxon>Suessiales</taxon>
        <taxon>Symbiodiniaceae</taxon>
        <taxon>Cladocopium</taxon>
    </lineage>
</organism>
<dbReference type="Proteomes" id="UP001152797">
    <property type="component" value="Unassembled WGS sequence"/>
</dbReference>
<evidence type="ECO:0000313" key="3">
    <source>
        <dbReference type="EMBL" id="CAI3999953.1"/>
    </source>
</evidence>
<feature type="region of interest" description="Disordered" evidence="2">
    <location>
        <begin position="749"/>
        <end position="769"/>
    </location>
</feature>
<sequence>MLKEEDDPSFRQNQKASSGGLSVSQSARAQKWLDQLVQVESRMLSNWEEFSAHRNDVQHRFAELTETLRRKQEPHLESELEKCSRRLQQLSQSNEETLCRMGDLKTAVENGQQSLEGLRARVSTKLQEMGTSFEEHKKDLLSRVSEELQAEASSSKRQSKALGEELLRKMAELNQKLGENMSSVEEESISRFEGLRGDVQALTKRLDAAPRADVELRKTEAYFESQLRSLRAEMHSQLEELAASANRSENARVKGLQENAQELTQRLERVASEATSGKACAERTEQQLQDLRQQQRAEMEEQLERLRDEIAVKAGKEAKAQSEALAQLSRKLQSSEELLERCCETSSEVEVLKIADGERAMLLEQLSRSCNELAEGRQGFLAEVDSCRSANRQLEDSLRRMDARVESLSSTASHCSEGVADVKAAAREAEKSQLQFREMLEQRTSELQELLERRAYESSAKMEALRLADAERQRQLEQLSMACENLAEARQGIVAEVESCRSIDRQLEEALRRLDARVERAAGTALQCSEGVADVKVFARELSEKALSQSRDLMDKRNAEMKELIEQQAAEHVSKLEALKLSDSECHQQLDFLSRAFADLSEARRGIFAEVESCQSSDRKGAVVDFAPLMKHGKLEEHVRRMENKLERLSSATSQCSEGLAEAKALAQQSAEKAQQHSSEQLELRSRELKDHLKHLREELSSNFAKEAKAQSDAIALLARKQELSTDSLQAGTSELRRTVEAQFRRQAAENAPKLEAGEDGLRSPSPKDLLNALRNASAEQGKQLQSLGKSLAELSEARRGAKRSDSISADVEKCQSASRRLEEELQHALAKIEKVSSAANQSFEGVAEVKGFARQLVESSVMELKELMWAEQLERRIEALKTSEVDHQQQLERLWRSHMDLTETKKGLTGELEKCQSVERISQGSDARQFEEAIRRVDGKVDRVAAVASQCSEGVSEAKAFARQAVENVVVQSRALLEQRTGETKEQLERLRDEMAVKAAKETKAQNEALAQLSRKLQSAEELLERCRETSSEVEVLKIADSERATLLEQLSRSCNELAEGRQGFLAEVDSCRSANRQLEDSLRRMDARVESLSSTASHCSEGVAEVKAAAREAEKSQLQFREMSEQRTKELQELLERRAYESSAKMEALRSADAERQRQLEQLSMACENLAEARQGIVAEVESCRSIDRQLEEALRRLDARVERAAGTALQCSEGVADVKVFARELSEKAVSQSRDLMEKRHAEMKELIEQQGAEHGSKLEALKVSDSECHQQLDSLSRGVAELSEARRGISAEVESCQSSDRKLEEHLRRMENKLERLSSATSQCSEGLAEAKALAQQSAEKAQQHSSEQLELRSRELKDHLKHLREELSSSFAKEAKGQSDAITQLARKQELSTDSLQAGTSELRRAIQEQCRRQELIEHQAAENAPLLEALRSASAEQSQQLQSLGKSSAELSEARRGISADVEKCQSANRRLEEELQHALAKIEKVSSAANQSFEGVAEVKVFARQLVESSVMELKEQLERRSVDASSRIEALKTSEVDHQQQLERLWRSHTELTETKKGLAGELEKCQSVERQFEEALRRVDGKVDRVAEVASQCSEGVSEVKAFARQAVENVVVQSRDLLEQRTGEMKARSEAANEELRALRLFVQEETQRQVQAGRAEATEREHRLSSKLLTQAQEAQELRTVLDEQLKRQESLSAELREAQEVFHSKVSKVSTEFAEQKDGLKKYITDALRKSEQKLQALTAQPRVLALVMDELEGVVRGVTQRELQIFQREALDSMEWKLERCVQWLHGANVKLGLNPQGTLFSTDRFREMLFEEAEPTTPGTPVASSLHSESKRFAVGHGEGHDVEAGPWPELMKALRHTKSKWNG</sequence>
<accession>A0A9P1CZZ7</accession>
<keyword evidence="1" id="KW-0175">Coiled coil</keyword>
<evidence type="ECO:0000256" key="1">
    <source>
        <dbReference type="SAM" id="Coils"/>
    </source>
</evidence>
<reference evidence="3" key="1">
    <citation type="submission" date="2022-10" db="EMBL/GenBank/DDBJ databases">
        <authorList>
            <person name="Chen Y."/>
            <person name="Dougan E. K."/>
            <person name="Chan C."/>
            <person name="Rhodes N."/>
            <person name="Thang M."/>
        </authorList>
    </citation>
    <scope>NUCLEOTIDE SEQUENCE</scope>
</reference>
<name>A0A9P1CZZ7_9DINO</name>
<dbReference type="EMBL" id="CAMXCT010002702">
    <property type="protein sequence ID" value="CAI3999953.1"/>
    <property type="molecule type" value="Genomic_DNA"/>
</dbReference>
<dbReference type="OrthoDB" id="10630779at2759"/>
<feature type="coiled-coil region" evidence="1">
    <location>
        <begin position="1461"/>
        <end position="1495"/>
    </location>
</feature>
<feature type="coiled-coil region" evidence="1">
    <location>
        <begin position="391"/>
        <end position="442"/>
    </location>
</feature>
<feature type="coiled-coil region" evidence="1">
    <location>
        <begin position="975"/>
        <end position="1041"/>
    </location>
</feature>
<feature type="coiled-coil region" evidence="1">
    <location>
        <begin position="1683"/>
        <end position="1713"/>
    </location>
</feature>
<feature type="region of interest" description="Disordered" evidence="2">
    <location>
        <begin position="1"/>
        <end position="26"/>
    </location>
</feature>
<feature type="coiled-coil region" evidence="1">
    <location>
        <begin position="1077"/>
        <end position="1128"/>
    </location>
</feature>
<feature type="coiled-coil region" evidence="1">
    <location>
        <begin position="632"/>
        <end position="699"/>
    </location>
</feature>
<evidence type="ECO:0000313" key="5">
    <source>
        <dbReference type="Proteomes" id="UP001152797"/>
    </source>
</evidence>
<comment type="caution">
    <text evidence="3">The sequence shown here is derived from an EMBL/GenBank/DDBJ whole genome shotgun (WGS) entry which is preliminary data.</text>
</comment>
<gene>
    <name evidence="3" type="ORF">C1SCF055_LOCUS26110</name>
</gene>
<feature type="compositionally biased region" description="Polar residues" evidence="2">
    <location>
        <begin position="10"/>
        <end position="26"/>
    </location>
</feature>
<feature type="coiled-coil region" evidence="1">
    <location>
        <begin position="145"/>
        <end position="187"/>
    </location>
</feature>
<feature type="coiled-coil region" evidence="1">
    <location>
        <begin position="812"/>
        <end position="839"/>
    </location>
</feature>
<reference evidence="4 5" key="2">
    <citation type="submission" date="2024-05" db="EMBL/GenBank/DDBJ databases">
        <authorList>
            <person name="Chen Y."/>
            <person name="Shah S."/>
            <person name="Dougan E. K."/>
            <person name="Thang M."/>
            <person name="Chan C."/>
        </authorList>
    </citation>
    <scope>NUCLEOTIDE SEQUENCE [LARGE SCALE GENOMIC DNA]</scope>
</reference>
<dbReference type="EMBL" id="CAMXCT030002702">
    <property type="protein sequence ID" value="CAL4787265.1"/>
    <property type="molecule type" value="Genomic_DNA"/>
</dbReference>
<dbReference type="EMBL" id="CAMXCT020002702">
    <property type="protein sequence ID" value="CAL1153328.1"/>
    <property type="molecule type" value="Genomic_DNA"/>
</dbReference>
<keyword evidence="5" id="KW-1185">Reference proteome</keyword>
<feature type="coiled-coil region" evidence="1">
    <location>
        <begin position="227"/>
        <end position="345"/>
    </location>
</feature>
<protein>
    <submittedName>
        <fullName evidence="3">Uncharacterized protein</fullName>
    </submittedName>
</protein>